<name>A0AAE1QZ79_9SOLA</name>
<dbReference type="EMBL" id="JAVYJV010000021">
    <property type="protein sequence ID" value="KAK4342395.1"/>
    <property type="molecule type" value="Genomic_DNA"/>
</dbReference>
<dbReference type="Proteomes" id="UP001291623">
    <property type="component" value="Unassembled WGS sequence"/>
</dbReference>
<feature type="compositionally biased region" description="Basic and acidic residues" evidence="1">
    <location>
        <begin position="11"/>
        <end position="23"/>
    </location>
</feature>
<proteinExistence type="predicted"/>
<accession>A0AAE1QZ79</accession>
<evidence type="ECO:0000313" key="2">
    <source>
        <dbReference type="EMBL" id="KAK4342395.1"/>
    </source>
</evidence>
<sequence>MSSSLAGFSRAESHGDPHDEVSYGKDDSNVSYLNIKRPFIRVFAVGKGHVDHAKTQGDVENGVWHLRGLVPPVTLRDHPRSLEVFDYGFVALRNEIYVLGGRVLRWEETRTGKFNIVKLRTVVCNPLSLPLRWRETRPMCEPAFGSILGCASMETRSFKVLFPMC</sequence>
<dbReference type="AlphaFoldDB" id="A0AAE1QZ79"/>
<gene>
    <name evidence="2" type="ORF">RND71_038211</name>
</gene>
<reference evidence="2" key="1">
    <citation type="submission" date="2023-12" db="EMBL/GenBank/DDBJ databases">
        <title>Genome assembly of Anisodus tanguticus.</title>
        <authorList>
            <person name="Wang Y.-J."/>
        </authorList>
    </citation>
    <scope>NUCLEOTIDE SEQUENCE</scope>
    <source>
        <strain evidence="2">KB-2021</strain>
        <tissue evidence="2">Leaf</tissue>
    </source>
</reference>
<comment type="caution">
    <text evidence="2">The sequence shown here is derived from an EMBL/GenBank/DDBJ whole genome shotgun (WGS) entry which is preliminary data.</text>
</comment>
<evidence type="ECO:0000256" key="1">
    <source>
        <dbReference type="SAM" id="MobiDB-lite"/>
    </source>
</evidence>
<keyword evidence="3" id="KW-1185">Reference proteome</keyword>
<feature type="region of interest" description="Disordered" evidence="1">
    <location>
        <begin position="1"/>
        <end position="23"/>
    </location>
</feature>
<evidence type="ECO:0000313" key="3">
    <source>
        <dbReference type="Proteomes" id="UP001291623"/>
    </source>
</evidence>
<organism evidence="2 3">
    <name type="scientific">Anisodus tanguticus</name>
    <dbReference type="NCBI Taxonomy" id="243964"/>
    <lineage>
        <taxon>Eukaryota</taxon>
        <taxon>Viridiplantae</taxon>
        <taxon>Streptophyta</taxon>
        <taxon>Embryophyta</taxon>
        <taxon>Tracheophyta</taxon>
        <taxon>Spermatophyta</taxon>
        <taxon>Magnoliopsida</taxon>
        <taxon>eudicotyledons</taxon>
        <taxon>Gunneridae</taxon>
        <taxon>Pentapetalae</taxon>
        <taxon>asterids</taxon>
        <taxon>lamiids</taxon>
        <taxon>Solanales</taxon>
        <taxon>Solanaceae</taxon>
        <taxon>Solanoideae</taxon>
        <taxon>Hyoscyameae</taxon>
        <taxon>Anisodus</taxon>
    </lineage>
</organism>
<protein>
    <submittedName>
        <fullName evidence="2">Uncharacterized protein</fullName>
    </submittedName>
</protein>